<organism evidence="2 3">
    <name type="scientific">Pararge aegeria aegeria</name>
    <dbReference type="NCBI Taxonomy" id="348720"/>
    <lineage>
        <taxon>Eukaryota</taxon>
        <taxon>Metazoa</taxon>
        <taxon>Ecdysozoa</taxon>
        <taxon>Arthropoda</taxon>
        <taxon>Hexapoda</taxon>
        <taxon>Insecta</taxon>
        <taxon>Pterygota</taxon>
        <taxon>Neoptera</taxon>
        <taxon>Endopterygota</taxon>
        <taxon>Lepidoptera</taxon>
        <taxon>Glossata</taxon>
        <taxon>Ditrysia</taxon>
        <taxon>Papilionoidea</taxon>
        <taxon>Nymphalidae</taxon>
        <taxon>Satyrinae</taxon>
        <taxon>Satyrini</taxon>
        <taxon>Parargina</taxon>
        <taxon>Pararge</taxon>
    </lineage>
</organism>
<sequence>MDERLASRLRSRPASVPPLGLRREE</sequence>
<feature type="non-terminal residue" evidence="2">
    <location>
        <position position="25"/>
    </location>
</feature>
<dbReference type="EMBL" id="CAKXAJ010012296">
    <property type="protein sequence ID" value="CAH2215629.1"/>
    <property type="molecule type" value="Genomic_DNA"/>
</dbReference>
<proteinExistence type="predicted"/>
<comment type="caution">
    <text evidence="2">The sequence shown here is derived from an EMBL/GenBank/DDBJ whole genome shotgun (WGS) entry which is preliminary data.</text>
</comment>
<evidence type="ECO:0000313" key="3">
    <source>
        <dbReference type="Proteomes" id="UP000838756"/>
    </source>
</evidence>
<protein>
    <submittedName>
        <fullName evidence="2">Jg1529 protein</fullName>
    </submittedName>
</protein>
<feature type="region of interest" description="Disordered" evidence="1">
    <location>
        <begin position="1"/>
        <end position="25"/>
    </location>
</feature>
<gene>
    <name evidence="2" type="primary">jg1529</name>
    <name evidence="2" type="ORF">PAEG_LOCUS3757</name>
</gene>
<reference evidence="2" key="1">
    <citation type="submission" date="2022-03" db="EMBL/GenBank/DDBJ databases">
        <authorList>
            <person name="Lindestad O."/>
        </authorList>
    </citation>
    <scope>NUCLEOTIDE SEQUENCE</scope>
</reference>
<name>A0A8S4QK29_9NEOP</name>
<dbReference type="Proteomes" id="UP000838756">
    <property type="component" value="Unassembled WGS sequence"/>
</dbReference>
<evidence type="ECO:0000313" key="2">
    <source>
        <dbReference type="EMBL" id="CAH2215629.1"/>
    </source>
</evidence>
<evidence type="ECO:0000256" key="1">
    <source>
        <dbReference type="SAM" id="MobiDB-lite"/>
    </source>
</evidence>
<accession>A0A8S4QK29</accession>
<keyword evidence="3" id="KW-1185">Reference proteome</keyword>
<dbReference type="AlphaFoldDB" id="A0A8S4QK29"/>